<dbReference type="EMBL" id="BTGU01000400">
    <property type="protein sequence ID" value="GMN67056.1"/>
    <property type="molecule type" value="Genomic_DNA"/>
</dbReference>
<organism evidence="1 2">
    <name type="scientific">Ficus carica</name>
    <name type="common">Common fig</name>
    <dbReference type="NCBI Taxonomy" id="3494"/>
    <lineage>
        <taxon>Eukaryota</taxon>
        <taxon>Viridiplantae</taxon>
        <taxon>Streptophyta</taxon>
        <taxon>Embryophyta</taxon>
        <taxon>Tracheophyta</taxon>
        <taxon>Spermatophyta</taxon>
        <taxon>Magnoliopsida</taxon>
        <taxon>eudicotyledons</taxon>
        <taxon>Gunneridae</taxon>
        <taxon>Pentapetalae</taxon>
        <taxon>rosids</taxon>
        <taxon>fabids</taxon>
        <taxon>Rosales</taxon>
        <taxon>Moraceae</taxon>
        <taxon>Ficeae</taxon>
        <taxon>Ficus</taxon>
    </lineage>
</organism>
<dbReference type="Proteomes" id="UP001187192">
    <property type="component" value="Unassembled WGS sequence"/>
</dbReference>
<accession>A0AA88JCF9</accession>
<keyword evidence="2" id="KW-1185">Reference proteome</keyword>
<comment type="caution">
    <text evidence="1">The sequence shown here is derived from an EMBL/GenBank/DDBJ whole genome shotgun (WGS) entry which is preliminary data.</text>
</comment>
<evidence type="ECO:0000313" key="2">
    <source>
        <dbReference type="Proteomes" id="UP001187192"/>
    </source>
</evidence>
<gene>
    <name evidence="1" type="ORF">TIFTF001_036126</name>
</gene>
<dbReference type="AlphaFoldDB" id="A0AA88JCF9"/>
<proteinExistence type="predicted"/>
<evidence type="ECO:0000313" key="1">
    <source>
        <dbReference type="EMBL" id="GMN67056.1"/>
    </source>
</evidence>
<sequence>MFPAYSTATKPWTSQPARTSRVLTTLLLSAHRAPGDLSVGRAREHNANLCRQKFSSGTSKA</sequence>
<reference evidence="1" key="1">
    <citation type="submission" date="2023-07" db="EMBL/GenBank/DDBJ databases">
        <title>draft genome sequence of fig (Ficus carica).</title>
        <authorList>
            <person name="Takahashi T."/>
            <person name="Nishimura K."/>
        </authorList>
    </citation>
    <scope>NUCLEOTIDE SEQUENCE</scope>
</reference>
<protein>
    <submittedName>
        <fullName evidence="1">Uncharacterized protein</fullName>
    </submittedName>
</protein>
<name>A0AA88JCF9_FICCA</name>